<reference evidence="8 9" key="1">
    <citation type="journal article" date="2014" name="Int. J. Syst. Evol. Microbiol.">
        <title>Complete genome sequence of Corynebacterium casei LMG S-19264T (=DSM 44701T), isolated from a smear-ripened cheese.</title>
        <authorList>
            <consortium name="US DOE Joint Genome Institute (JGI-PGF)"/>
            <person name="Walter F."/>
            <person name="Albersmeier A."/>
            <person name="Kalinowski J."/>
            <person name="Ruckert C."/>
        </authorList>
    </citation>
    <scope>NUCLEOTIDE SEQUENCE [LARGE SCALE GENOMIC DNA]</scope>
    <source>
        <strain evidence="8 9">CGMCC 1.15896</strain>
    </source>
</reference>
<dbReference type="SUPFAM" id="SSF56925">
    <property type="entry name" value="OMPA-like"/>
    <property type="match status" value="1"/>
</dbReference>
<comment type="caution">
    <text evidence="8">The sequence shown here is derived from an EMBL/GenBank/DDBJ whole genome shotgun (WGS) entry which is preliminary data.</text>
</comment>
<evidence type="ECO:0000256" key="2">
    <source>
        <dbReference type="ARBA" id="ARBA00022729"/>
    </source>
</evidence>
<evidence type="ECO:0000259" key="7">
    <source>
        <dbReference type="Pfam" id="PF13505"/>
    </source>
</evidence>
<keyword evidence="4" id="KW-0998">Cell outer membrane</keyword>
<name>A0A916VYD4_9HYPH</name>
<dbReference type="AlphaFoldDB" id="A0A916VYD4"/>
<dbReference type="PANTHER" id="PTHR34001">
    <property type="entry name" value="BLL7405 PROTEIN"/>
    <property type="match status" value="1"/>
</dbReference>
<evidence type="ECO:0000256" key="4">
    <source>
        <dbReference type="ARBA" id="ARBA00023237"/>
    </source>
</evidence>
<dbReference type="GO" id="GO:0009279">
    <property type="term" value="C:cell outer membrane"/>
    <property type="evidence" value="ECO:0007669"/>
    <property type="project" value="UniProtKB-SubCell"/>
</dbReference>
<gene>
    <name evidence="8" type="ORF">GCM10011499_22490</name>
</gene>
<keyword evidence="3" id="KW-0472">Membrane</keyword>
<dbReference type="InterPro" id="IPR027385">
    <property type="entry name" value="Beta-barrel_OMP"/>
</dbReference>
<keyword evidence="2 6" id="KW-0732">Signal</keyword>
<dbReference type="PANTHER" id="PTHR34001:SF3">
    <property type="entry name" value="BLL7405 PROTEIN"/>
    <property type="match status" value="1"/>
</dbReference>
<sequence length="230" mass="24000">MTSIKTGLLASVAFLAFASAANAADPILPPPVIPPAAVAPLAHDWTGFYAGINAGYGFGEVYNDAGVTEFDRVNGLIGGVQVGANAQFDMFVLGVEGDIQLSGMSQTLQVQDPNVTAAVILLDATASLEYFGTVRARAGVAMDNVMPYLTGGFAFGGGKLDIEGYGSDTANHWGWTVGGGVEIAMDDSISFKGEYLYTDLGQSEYTIPGIGSDDLGLRFHTVRAGVNFHF</sequence>
<dbReference type="Gene3D" id="2.40.160.20">
    <property type="match status" value="1"/>
</dbReference>
<feature type="domain" description="Outer membrane protein beta-barrel" evidence="7">
    <location>
        <begin position="11"/>
        <end position="230"/>
    </location>
</feature>
<dbReference type="InterPro" id="IPR051692">
    <property type="entry name" value="OMP-like"/>
</dbReference>
<evidence type="ECO:0000256" key="3">
    <source>
        <dbReference type="ARBA" id="ARBA00023136"/>
    </source>
</evidence>
<comment type="subcellular location">
    <subcellularLocation>
        <location evidence="1">Cell outer membrane</location>
    </subcellularLocation>
</comment>
<feature type="signal peptide" evidence="6">
    <location>
        <begin position="1"/>
        <end position="23"/>
    </location>
</feature>
<organism evidence="8 9">
    <name type="scientific">Pelagibacterium lentulum</name>
    <dbReference type="NCBI Taxonomy" id="2029865"/>
    <lineage>
        <taxon>Bacteria</taxon>
        <taxon>Pseudomonadati</taxon>
        <taxon>Pseudomonadota</taxon>
        <taxon>Alphaproteobacteria</taxon>
        <taxon>Hyphomicrobiales</taxon>
        <taxon>Devosiaceae</taxon>
        <taxon>Pelagibacterium</taxon>
    </lineage>
</organism>
<dbReference type="RefSeq" id="WP_244640776.1">
    <property type="nucleotide sequence ID" value="NZ_BMKB01000003.1"/>
</dbReference>
<evidence type="ECO:0000256" key="6">
    <source>
        <dbReference type="SAM" id="SignalP"/>
    </source>
</evidence>
<dbReference type="EMBL" id="BMKB01000003">
    <property type="protein sequence ID" value="GGA51940.1"/>
    <property type="molecule type" value="Genomic_DNA"/>
</dbReference>
<comment type="similarity">
    <text evidence="5">Belongs to the Omp25/RopB family.</text>
</comment>
<keyword evidence="9" id="KW-1185">Reference proteome</keyword>
<proteinExistence type="inferred from homology"/>
<dbReference type="Pfam" id="PF13505">
    <property type="entry name" value="OMP_b-brl"/>
    <property type="match status" value="1"/>
</dbReference>
<protein>
    <submittedName>
        <fullName evidence="8">Porin</fullName>
    </submittedName>
</protein>
<accession>A0A916VYD4</accession>
<evidence type="ECO:0000313" key="8">
    <source>
        <dbReference type="EMBL" id="GGA51940.1"/>
    </source>
</evidence>
<feature type="chain" id="PRO_5037343215" evidence="6">
    <location>
        <begin position="24"/>
        <end position="230"/>
    </location>
</feature>
<evidence type="ECO:0000256" key="5">
    <source>
        <dbReference type="ARBA" id="ARBA00038306"/>
    </source>
</evidence>
<dbReference type="InterPro" id="IPR011250">
    <property type="entry name" value="OMP/PagP_B-barrel"/>
</dbReference>
<dbReference type="Proteomes" id="UP000596977">
    <property type="component" value="Unassembled WGS sequence"/>
</dbReference>
<evidence type="ECO:0000313" key="9">
    <source>
        <dbReference type="Proteomes" id="UP000596977"/>
    </source>
</evidence>
<evidence type="ECO:0000256" key="1">
    <source>
        <dbReference type="ARBA" id="ARBA00004442"/>
    </source>
</evidence>